<sequence>MVDWSGGNDTGPRPRKDAIWMAVSDHGLDAAPLYLRNRQVAEAAIGELIAHSLSEGQRLMIGFDFPFGYPAGFAQQVTGSDDPLVLWEWLDAHIEDHPKGNNRFSLAGQINARFPGIGPFWFNATKSDVPGLPRKDTRQGHGMTERREADRAAKGTFTCWQLGGAGAVGSQVLMGLPVLSRLRKRFAGQIAVWPFESLDRPVAFVEIWPSLLAQSVRERQARTGAIRDAVQVEVVAQALHALDPARLSAMLNVDAPQEGWILGLGFEEELEAACL</sequence>
<dbReference type="EMBL" id="JAQIOY010000003">
    <property type="protein sequence ID" value="MDA7424981.1"/>
    <property type="molecule type" value="Genomic_DNA"/>
</dbReference>
<comment type="caution">
    <text evidence="1">The sequence shown here is derived from an EMBL/GenBank/DDBJ whole genome shotgun (WGS) entry which is preliminary data.</text>
</comment>
<name>A0ABT4XSQ9_9RHOB</name>
<accession>A0ABT4XSQ9</accession>
<organism evidence="1 2">
    <name type="scientific">Thalassococcus lentus</name>
    <dbReference type="NCBI Taxonomy" id="1210524"/>
    <lineage>
        <taxon>Bacteria</taxon>
        <taxon>Pseudomonadati</taxon>
        <taxon>Pseudomonadota</taxon>
        <taxon>Alphaproteobacteria</taxon>
        <taxon>Rhodobacterales</taxon>
        <taxon>Roseobacteraceae</taxon>
        <taxon>Thalassococcus</taxon>
    </lineage>
</organism>
<gene>
    <name evidence="1" type="ORF">PFY00_09605</name>
</gene>
<dbReference type="Proteomes" id="UP001210720">
    <property type="component" value="Unassembled WGS sequence"/>
</dbReference>
<evidence type="ECO:0000313" key="1">
    <source>
        <dbReference type="EMBL" id="MDA7424981.1"/>
    </source>
</evidence>
<proteinExistence type="predicted"/>
<keyword evidence="2" id="KW-1185">Reference proteome</keyword>
<evidence type="ECO:0000313" key="2">
    <source>
        <dbReference type="Proteomes" id="UP001210720"/>
    </source>
</evidence>
<dbReference type="RefSeq" id="WP_271432339.1">
    <property type="nucleotide sequence ID" value="NZ_JAQIOY010000003.1"/>
</dbReference>
<protein>
    <submittedName>
        <fullName evidence="1">Molybdopterin guanine dinucleotide synthesis</fullName>
    </submittedName>
</protein>
<reference evidence="1 2" key="1">
    <citation type="submission" date="2023-01" db="EMBL/GenBank/DDBJ databases">
        <title>Thalassococcus onchidii sp. nov., isolated from a marine invertebrate from the South China Sea.</title>
        <authorList>
            <person name="Xu S."/>
            <person name="Liu Z."/>
            <person name="Xu Y."/>
        </authorList>
    </citation>
    <scope>NUCLEOTIDE SEQUENCE [LARGE SCALE GENOMIC DNA]</scope>
    <source>
        <strain evidence="1 2">KCTC 32084</strain>
    </source>
</reference>